<dbReference type="Proteomes" id="UP000199691">
    <property type="component" value="Unassembled WGS sequence"/>
</dbReference>
<evidence type="ECO:0000256" key="3">
    <source>
        <dbReference type="SAM" id="MobiDB-lite"/>
    </source>
</evidence>
<evidence type="ECO:0000256" key="1">
    <source>
        <dbReference type="ARBA" id="ARBA00022630"/>
    </source>
</evidence>
<dbReference type="OrthoDB" id="4246007at2"/>
<dbReference type="Pfam" id="PF01494">
    <property type="entry name" value="FAD_binding_3"/>
    <property type="match status" value="2"/>
</dbReference>
<dbReference type="PANTHER" id="PTHR43004:SF8">
    <property type="entry name" value="FAD-BINDING DOMAIN-CONTAINING PROTEIN-RELATED"/>
    <property type="match status" value="1"/>
</dbReference>
<gene>
    <name evidence="5" type="ORF">SAMN05421507_1319</name>
</gene>
<keyword evidence="5" id="KW-0503">Monooxygenase</keyword>
<dbReference type="InterPro" id="IPR002938">
    <property type="entry name" value="FAD-bd"/>
</dbReference>
<keyword evidence="1" id="KW-0285">Flavoprotein</keyword>
<dbReference type="InterPro" id="IPR036188">
    <property type="entry name" value="FAD/NAD-bd_sf"/>
</dbReference>
<dbReference type="SUPFAM" id="SSF51905">
    <property type="entry name" value="FAD/NAD(P)-binding domain"/>
    <property type="match status" value="1"/>
</dbReference>
<dbReference type="Gene3D" id="3.50.50.60">
    <property type="entry name" value="FAD/NAD(P)-binding domain"/>
    <property type="match status" value="2"/>
</dbReference>
<evidence type="ECO:0000313" key="6">
    <source>
        <dbReference type="Proteomes" id="UP000199691"/>
    </source>
</evidence>
<protein>
    <submittedName>
        <fullName evidence="5">2,4-dichlorophenol 6-monooxygenase</fullName>
    </submittedName>
</protein>
<dbReference type="InterPro" id="IPR050641">
    <property type="entry name" value="RIFMO-like"/>
</dbReference>
<feature type="domain" description="FAD-binding" evidence="4">
    <location>
        <begin position="73"/>
        <end position="126"/>
    </location>
</feature>
<keyword evidence="5" id="KW-0560">Oxidoreductase</keyword>
<evidence type="ECO:0000259" key="4">
    <source>
        <dbReference type="Pfam" id="PF01494"/>
    </source>
</evidence>
<dbReference type="GO" id="GO:0071949">
    <property type="term" value="F:FAD binding"/>
    <property type="evidence" value="ECO:0007669"/>
    <property type="project" value="InterPro"/>
</dbReference>
<dbReference type="PANTHER" id="PTHR43004">
    <property type="entry name" value="TRK SYSTEM POTASSIUM UPTAKE PROTEIN"/>
    <property type="match status" value="1"/>
</dbReference>
<sequence length="363" mass="38559">MHTSFRLGNADRDDRDAILGRVRRMLGIPDLEIEVHAVSRGVVARRQRLGRVFLVGNAAHRHPPTGTRPPAPAHRHPPTGGLGLNTAVQDVHNLVWKLDAVLPGQSAEALLDSYEAERRPVGEFTVEHCLTDTRGHARVGAALGLHAGQPEDEGWEAIGKWLADTPEGEAKRAAVAEAIGSNADDFGQLAVELGYHYETGAIVPDGTPAPVGANPLRSYVPTTRPGHHLPHVRLDHGGAPASVHHLVAPRGLTLLIDAEHAERWAEAARSADVTAVVRVCAIGQGAEWTAPEGEWAAVRGVGSSGAVLVRPDRHVAWRVPARCDDSPAALRQAVTSVLALSPEHAPAVRREPAVRASAGGSSW</sequence>
<feature type="domain" description="FAD-binding" evidence="4">
    <location>
        <begin position="22"/>
        <end position="66"/>
    </location>
</feature>
<name>A0A1H0X4K4_9PSEU</name>
<keyword evidence="2" id="KW-0274">FAD</keyword>
<feature type="region of interest" description="Disordered" evidence="3">
    <location>
        <begin position="59"/>
        <end position="81"/>
    </location>
</feature>
<dbReference type="AlphaFoldDB" id="A0A1H0X4K4"/>
<dbReference type="STRING" id="641025.SAMN05421507_1319"/>
<evidence type="ECO:0000256" key="2">
    <source>
        <dbReference type="ARBA" id="ARBA00022827"/>
    </source>
</evidence>
<accession>A0A1H0X4K4</accession>
<dbReference type="Gene3D" id="3.40.30.120">
    <property type="match status" value="1"/>
</dbReference>
<dbReference type="EMBL" id="FNIX01000031">
    <property type="protein sequence ID" value="SDP97416.1"/>
    <property type="molecule type" value="Genomic_DNA"/>
</dbReference>
<dbReference type="RefSeq" id="WP_090105101.1">
    <property type="nucleotide sequence ID" value="NZ_FNIX01000031.1"/>
</dbReference>
<proteinExistence type="predicted"/>
<dbReference type="Pfam" id="PF21274">
    <property type="entry name" value="Rng_hyd_C"/>
    <property type="match status" value="1"/>
</dbReference>
<dbReference type="GO" id="GO:0016709">
    <property type="term" value="F:oxidoreductase activity, acting on paired donors, with incorporation or reduction of molecular oxygen, NAD(P)H as one donor, and incorporation of one atom of oxygen"/>
    <property type="evidence" value="ECO:0007669"/>
    <property type="project" value="UniProtKB-ARBA"/>
</dbReference>
<organism evidence="5 6">
    <name type="scientific">Lentzea jiangxiensis</name>
    <dbReference type="NCBI Taxonomy" id="641025"/>
    <lineage>
        <taxon>Bacteria</taxon>
        <taxon>Bacillati</taxon>
        <taxon>Actinomycetota</taxon>
        <taxon>Actinomycetes</taxon>
        <taxon>Pseudonocardiales</taxon>
        <taxon>Pseudonocardiaceae</taxon>
        <taxon>Lentzea</taxon>
    </lineage>
</organism>
<evidence type="ECO:0000313" key="5">
    <source>
        <dbReference type="EMBL" id="SDP97416.1"/>
    </source>
</evidence>
<keyword evidence="6" id="KW-1185">Reference proteome</keyword>
<reference evidence="6" key="1">
    <citation type="submission" date="2016-10" db="EMBL/GenBank/DDBJ databases">
        <authorList>
            <person name="Varghese N."/>
            <person name="Submissions S."/>
        </authorList>
    </citation>
    <scope>NUCLEOTIDE SEQUENCE [LARGE SCALE GENOMIC DNA]</scope>
    <source>
        <strain evidence="6">CGMCC 4.6609</strain>
    </source>
</reference>
<dbReference type="Gene3D" id="3.30.9.10">
    <property type="entry name" value="D-Amino Acid Oxidase, subunit A, domain 2"/>
    <property type="match status" value="1"/>
</dbReference>